<evidence type="ECO:0000313" key="2">
    <source>
        <dbReference type="Proteomes" id="UP000705283"/>
    </source>
</evidence>
<evidence type="ECO:0008006" key="3">
    <source>
        <dbReference type="Google" id="ProtNLM"/>
    </source>
</evidence>
<dbReference type="Proteomes" id="UP000705283">
    <property type="component" value="Unassembled WGS sequence"/>
</dbReference>
<sequence length="396" mass="47008">MKKNKINIDKLICLDQRIIVNEFQQKTSIIKRDKDYTLWVDINNIKPVDLYCYLQARFGKPNGMQSLFREYDSSNLIHWDYTFDYEGYRITIMCMTYRIEIHKSIDFQDQKYAKDEFIKDLKDDFRNYGKKISTFRNKVETWHLFINPFKRIKTAIDSNFVELDNLKIDEIKHPEFNKFNNKTKKEMSIAGEKFSKANTLGINISLTLPIYAEAFINFLIFTLAKVNAYENKEDYESFIRSPINERMRNLHIKCKYFHCPVDYNNNEACKEFQSVMNIRNEMLHGNVNPNTNHFDTVYFDDRTPLFAKFTNLAFDSYLASQTGIEYRTLLTRYESIQNFISYVLSCLELNAAKVIIDMLDEPYPGWNPKTKRLGKLFADKAVDFQIDLGKKIKIIY</sequence>
<reference evidence="1" key="1">
    <citation type="submission" date="2020-11" db="EMBL/GenBank/DDBJ databases">
        <authorList>
            <person name="Lee S.D."/>
        </authorList>
    </citation>
    <scope>NUCLEOTIDE SEQUENCE</scope>
    <source>
        <strain evidence="1">SAP-2</strain>
    </source>
</reference>
<comment type="caution">
    <text evidence="1">The sequence shown here is derived from an EMBL/GenBank/DDBJ whole genome shotgun (WGS) entry which is preliminary data.</text>
</comment>
<dbReference type="RefSeq" id="WP_194977620.1">
    <property type="nucleotide sequence ID" value="NZ_JADMKS010000002.1"/>
</dbReference>
<gene>
    <name evidence="1" type="ORF">ITX54_05405</name>
</gene>
<name>A0AA40X015_9GAMM</name>
<dbReference type="EMBL" id="JADMKS010000002">
    <property type="protein sequence ID" value="MBF6636100.1"/>
    <property type="molecule type" value="Genomic_DNA"/>
</dbReference>
<organism evidence="1 2">
    <name type="scientific">Rouxiella silvae</name>
    <dbReference type="NCBI Taxonomy" id="1646373"/>
    <lineage>
        <taxon>Bacteria</taxon>
        <taxon>Pseudomonadati</taxon>
        <taxon>Pseudomonadota</taxon>
        <taxon>Gammaproteobacteria</taxon>
        <taxon>Enterobacterales</taxon>
        <taxon>Yersiniaceae</taxon>
        <taxon>Rouxiella</taxon>
    </lineage>
</organism>
<protein>
    <recommendedName>
        <fullName evidence="3">Apea-like HEPN domain-containing protein</fullName>
    </recommendedName>
</protein>
<dbReference type="AlphaFoldDB" id="A0AA40X015"/>
<evidence type="ECO:0000313" key="1">
    <source>
        <dbReference type="EMBL" id="MBF6636100.1"/>
    </source>
</evidence>
<accession>A0AA40X015</accession>
<proteinExistence type="predicted"/>
<reference evidence="1" key="2">
    <citation type="submission" date="2022-09" db="EMBL/GenBank/DDBJ databases">
        <title>Rouxiella aceris sp. nov., isolated from tree sap and emended description of the genus Rhouxiella.</title>
        <authorList>
            <person name="Kim I.S."/>
        </authorList>
    </citation>
    <scope>NUCLEOTIDE SEQUENCE</scope>
    <source>
        <strain evidence="1">SAP-2</strain>
    </source>
</reference>